<keyword evidence="10" id="KW-0704">Schiff base</keyword>
<keyword evidence="7" id="KW-0220">Diaminopimelate biosynthesis</keyword>
<comment type="caution">
    <text evidence="14">The sequence shown here is derived from an EMBL/GenBank/DDBJ whole genome shotgun (WGS) entry which is preliminary data.</text>
</comment>
<dbReference type="InterPro" id="IPR005263">
    <property type="entry name" value="DapA"/>
</dbReference>
<reference evidence="14 15" key="1">
    <citation type="submission" date="2023-03" db="EMBL/GenBank/DDBJ databases">
        <authorList>
            <person name="Shen W."/>
            <person name="Cai J."/>
        </authorList>
    </citation>
    <scope>NUCLEOTIDE SEQUENCE [LARGE SCALE GENOMIC DNA]</scope>
    <source>
        <strain evidence="14 15">B101</strain>
    </source>
</reference>
<dbReference type="PIRSF" id="PIRSF001365">
    <property type="entry name" value="DHDPS"/>
    <property type="match status" value="1"/>
</dbReference>
<dbReference type="PANTHER" id="PTHR12128:SF66">
    <property type="entry name" value="4-HYDROXY-2-OXOGLUTARATE ALDOLASE, MITOCHONDRIAL"/>
    <property type="match status" value="1"/>
</dbReference>
<protein>
    <recommendedName>
        <fullName evidence="4 12">4-hydroxy-tetrahydrodipicolinate synthase</fullName>
        <ecNumber evidence="4 12">4.3.3.7</ecNumber>
    </recommendedName>
</protein>
<evidence type="ECO:0000256" key="12">
    <source>
        <dbReference type="NCBIfam" id="TIGR00674"/>
    </source>
</evidence>
<dbReference type="GO" id="GO:0008840">
    <property type="term" value="F:4-hydroxy-tetrahydrodipicolinate synthase activity"/>
    <property type="evidence" value="ECO:0007669"/>
    <property type="project" value="UniProtKB-EC"/>
</dbReference>
<sequence>MKIKGIVTAMVTPLQADNCGIDEQKTRQLVEHLITNGVAGLFVLGTNGEFYALSTEEKIALAKIVVEQAAGRVPVFAGAGGISTQAVSDLANEFAKVGVDAISIITPFLIKISDRELINHYQEISEKTQLPIILYNIPSNTGINISEAAFKELVKNPKIIGIKDSSGDVENIKMYIENSRQRADFSVLVGSDSKILTALNLGADGAVAATSNVLTKTDVAIYDLYQSGDLARAQVLQTSIDEFRRVLKFATVPAVLKYSCGLIGYPVGKTKLPVLPVKEKYVAEIKEVLTTYGTIEGFEVQ</sequence>
<comment type="pathway">
    <text evidence="2">Amino-acid biosynthesis; L-lysine biosynthesis via DAP pathway; (S)-tetrahydrodipicolinate from L-aspartate: step 3/4.</text>
</comment>
<evidence type="ECO:0000256" key="11">
    <source>
        <dbReference type="ARBA" id="ARBA00047836"/>
    </source>
</evidence>
<dbReference type="PRINTS" id="PR00146">
    <property type="entry name" value="DHPICSNTHASE"/>
</dbReference>
<dbReference type="Gene3D" id="3.20.20.70">
    <property type="entry name" value="Aldolase class I"/>
    <property type="match status" value="1"/>
</dbReference>
<name>A0ABU3FRY2_9ENTE</name>
<evidence type="ECO:0000256" key="8">
    <source>
        <dbReference type="ARBA" id="ARBA00023154"/>
    </source>
</evidence>
<evidence type="ECO:0000256" key="10">
    <source>
        <dbReference type="ARBA" id="ARBA00023270"/>
    </source>
</evidence>
<dbReference type="Pfam" id="PF00701">
    <property type="entry name" value="DHDPS"/>
    <property type="match status" value="1"/>
</dbReference>
<comment type="similarity">
    <text evidence="3 13">Belongs to the DapA family.</text>
</comment>
<evidence type="ECO:0000313" key="14">
    <source>
        <dbReference type="EMBL" id="MDT2828726.1"/>
    </source>
</evidence>
<evidence type="ECO:0000256" key="3">
    <source>
        <dbReference type="ARBA" id="ARBA00007592"/>
    </source>
</evidence>
<evidence type="ECO:0000256" key="1">
    <source>
        <dbReference type="ARBA" id="ARBA00003294"/>
    </source>
</evidence>
<keyword evidence="8" id="KW-0457">Lysine biosynthesis</keyword>
<accession>A0ABU3FRY2</accession>
<dbReference type="RefSeq" id="WP_311819394.1">
    <property type="nucleotide sequence ID" value="NZ_JARQBN010000018.1"/>
</dbReference>
<dbReference type="InterPro" id="IPR002220">
    <property type="entry name" value="DapA-like"/>
</dbReference>
<comment type="catalytic activity">
    <reaction evidence="11">
        <text>L-aspartate 4-semialdehyde + pyruvate = (2S,4S)-4-hydroxy-2,3,4,5-tetrahydrodipicolinate + H2O + H(+)</text>
        <dbReference type="Rhea" id="RHEA:34171"/>
        <dbReference type="ChEBI" id="CHEBI:15361"/>
        <dbReference type="ChEBI" id="CHEBI:15377"/>
        <dbReference type="ChEBI" id="CHEBI:15378"/>
        <dbReference type="ChEBI" id="CHEBI:67139"/>
        <dbReference type="ChEBI" id="CHEBI:537519"/>
        <dbReference type="EC" id="4.3.3.7"/>
    </reaction>
</comment>
<dbReference type="SMART" id="SM01130">
    <property type="entry name" value="DHDPS"/>
    <property type="match status" value="1"/>
</dbReference>
<dbReference type="SUPFAM" id="SSF51569">
    <property type="entry name" value="Aldolase"/>
    <property type="match status" value="1"/>
</dbReference>
<evidence type="ECO:0000256" key="13">
    <source>
        <dbReference type="PIRNR" id="PIRNR001365"/>
    </source>
</evidence>
<evidence type="ECO:0000256" key="5">
    <source>
        <dbReference type="ARBA" id="ARBA00022490"/>
    </source>
</evidence>
<dbReference type="EMBL" id="JARQBN010000018">
    <property type="protein sequence ID" value="MDT2828726.1"/>
    <property type="molecule type" value="Genomic_DNA"/>
</dbReference>
<evidence type="ECO:0000256" key="4">
    <source>
        <dbReference type="ARBA" id="ARBA00012086"/>
    </source>
</evidence>
<dbReference type="PANTHER" id="PTHR12128">
    <property type="entry name" value="DIHYDRODIPICOLINATE SYNTHASE"/>
    <property type="match status" value="1"/>
</dbReference>
<keyword evidence="9 13" id="KW-0456">Lyase</keyword>
<dbReference type="EC" id="4.3.3.7" evidence="4 12"/>
<proteinExistence type="inferred from homology"/>
<evidence type="ECO:0000256" key="9">
    <source>
        <dbReference type="ARBA" id="ARBA00023239"/>
    </source>
</evidence>
<dbReference type="CDD" id="cd00408">
    <property type="entry name" value="DHDPS-like"/>
    <property type="match status" value="1"/>
</dbReference>
<keyword evidence="5" id="KW-0963">Cytoplasm</keyword>
<gene>
    <name evidence="14" type="primary">dapA</name>
    <name evidence="14" type="ORF">P7H59_09755</name>
</gene>
<evidence type="ECO:0000256" key="6">
    <source>
        <dbReference type="ARBA" id="ARBA00022605"/>
    </source>
</evidence>
<dbReference type="PROSITE" id="PS00666">
    <property type="entry name" value="DHDPS_2"/>
    <property type="match status" value="1"/>
</dbReference>
<keyword evidence="15" id="KW-1185">Reference proteome</keyword>
<dbReference type="InterPro" id="IPR020625">
    <property type="entry name" value="Schiff_base-form_aldolases_AS"/>
</dbReference>
<dbReference type="InterPro" id="IPR013785">
    <property type="entry name" value="Aldolase_TIM"/>
</dbReference>
<evidence type="ECO:0000256" key="7">
    <source>
        <dbReference type="ARBA" id="ARBA00022915"/>
    </source>
</evidence>
<organism evidence="14 15">
    <name type="scientific">Enterococcus viikkiensis</name>
    <dbReference type="NCBI Taxonomy" id="930854"/>
    <lineage>
        <taxon>Bacteria</taxon>
        <taxon>Bacillati</taxon>
        <taxon>Bacillota</taxon>
        <taxon>Bacilli</taxon>
        <taxon>Lactobacillales</taxon>
        <taxon>Enterococcaceae</taxon>
        <taxon>Enterococcus</taxon>
    </lineage>
</organism>
<evidence type="ECO:0000313" key="15">
    <source>
        <dbReference type="Proteomes" id="UP001265301"/>
    </source>
</evidence>
<dbReference type="Proteomes" id="UP001265301">
    <property type="component" value="Unassembled WGS sequence"/>
</dbReference>
<comment type="function">
    <text evidence="1">Catalyzes the condensation of (S)-aspartate-beta-semialdehyde [(S)-ASA] and pyruvate to 4-hydroxy-tetrahydrodipicolinate (HTPA).</text>
</comment>
<evidence type="ECO:0000256" key="2">
    <source>
        <dbReference type="ARBA" id="ARBA00005120"/>
    </source>
</evidence>
<keyword evidence="6" id="KW-0028">Amino-acid biosynthesis</keyword>
<dbReference type="NCBIfam" id="TIGR00674">
    <property type="entry name" value="dapA"/>
    <property type="match status" value="1"/>
</dbReference>